<proteinExistence type="predicted"/>
<keyword evidence="5" id="KW-0472">Membrane</keyword>
<dbReference type="SUPFAM" id="SSF57903">
    <property type="entry name" value="FYVE/PHD zinc finger"/>
    <property type="match status" value="1"/>
</dbReference>
<dbReference type="AlphaFoldDB" id="A0A5N6M156"/>
<name>A0A5N6M156_9ASTR</name>
<comment type="caution">
    <text evidence="6">The sequence shown here is derived from an EMBL/GenBank/DDBJ whole genome shotgun (WGS) entry which is preliminary data.</text>
</comment>
<evidence type="ECO:0000313" key="7">
    <source>
        <dbReference type="Proteomes" id="UP000326396"/>
    </source>
</evidence>
<organism evidence="6 7">
    <name type="scientific">Mikania micrantha</name>
    <name type="common">bitter vine</name>
    <dbReference type="NCBI Taxonomy" id="192012"/>
    <lineage>
        <taxon>Eukaryota</taxon>
        <taxon>Viridiplantae</taxon>
        <taxon>Streptophyta</taxon>
        <taxon>Embryophyta</taxon>
        <taxon>Tracheophyta</taxon>
        <taxon>Spermatophyta</taxon>
        <taxon>Magnoliopsida</taxon>
        <taxon>eudicotyledons</taxon>
        <taxon>Gunneridae</taxon>
        <taxon>Pentapetalae</taxon>
        <taxon>asterids</taxon>
        <taxon>campanulids</taxon>
        <taxon>Asterales</taxon>
        <taxon>Asteraceae</taxon>
        <taxon>Asteroideae</taxon>
        <taxon>Heliantheae alliance</taxon>
        <taxon>Eupatorieae</taxon>
        <taxon>Mikania</taxon>
    </lineage>
</organism>
<dbReference type="PANTHER" id="PTHR47863">
    <property type="entry name" value="RING/FYVE/PHD ZINC FINGER SUPERFAMILY PROTEIN"/>
    <property type="match status" value="1"/>
</dbReference>
<keyword evidence="7" id="KW-1185">Reference proteome</keyword>
<dbReference type="EMBL" id="SZYD01000017">
    <property type="protein sequence ID" value="KAD3066693.1"/>
    <property type="molecule type" value="Genomic_DNA"/>
</dbReference>
<evidence type="ECO:0000256" key="4">
    <source>
        <dbReference type="SAM" id="MobiDB-lite"/>
    </source>
</evidence>
<evidence type="ECO:0000256" key="3">
    <source>
        <dbReference type="ARBA" id="ARBA00022833"/>
    </source>
</evidence>
<sequence length="354" mass="38468">MARSIDLSGYNGGATLEFEGSQIVLLLCMILVSISVLSMVIFACGDQPPFTNPTQEDPSSNKGSGIDRDQGSCDCYGGGVGGDGGVLVVVAVGVVVGVDEKAAEVREGNPPRFRVQELVIRALCTVIELNQLRKKTHAEMVATSHVRCNTSVGDSDDGDSSSNGVGGNLLVCNDDGCPISVHKNCMGCEAHFDDVGNFHCPYCVYKQYTADASRLRMMVVYRSNSDHADAHTQRQPDVSKRKKVDNQTGNDECKFKVVDQAKQTKNADIWLTLDEQITCKKRNISVRFNMNGRKEPAMEHGGKKESKQLLTNNRYTRCRVLWSEQEEEMLKRWVAVEVDGAVVVGGRVGGGVGG</sequence>
<dbReference type="InterPro" id="IPR011011">
    <property type="entry name" value="Znf_FYVE_PHD"/>
</dbReference>
<feature type="region of interest" description="Disordered" evidence="4">
    <location>
        <begin position="226"/>
        <end position="247"/>
    </location>
</feature>
<evidence type="ECO:0000256" key="5">
    <source>
        <dbReference type="SAM" id="Phobius"/>
    </source>
</evidence>
<evidence type="ECO:0008006" key="8">
    <source>
        <dbReference type="Google" id="ProtNLM"/>
    </source>
</evidence>
<gene>
    <name evidence="6" type="ORF">E3N88_34573</name>
</gene>
<dbReference type="Proteomes" id="UP000326396">
    <property type="component" value="Linkage Group LG7"/>
</dbReference>
<evidence type="ECO:0000313" key="6">
    <source>
        <dbReference type="EMBL" id="KAD3066693.1"/>
    </source>
</evidence>
<evidence type="ECO:0000256" key="2">
    <source>
        <dbReference type="ARBA" id="ARBA00022771"/>
    </source>
</evidence>
<dbReference type="OrthoDB" id="1731583at2759"/>
<reference evidence="6 7" key="1">
    <citation type="submission" date="2019-05" db="EMBL/GenBank/DDBJ databases">
        <title>Mikania micrantha, genome provides insights into the molecular mechanism of rapid growth.</title>
        <authorList>
            <person name="Liu B."/>
        </authorList>
    </citation>
    <scope>NUCLEOTIDE SEQUENCE [LARGE SCALE GENOMIC DNA]</scope>
    <source>
        <strain evidence="6">NLD-2019</strain>
        <tissue evidence="6">Leaf</tissue>
    </source>
</reference>
<dbReference type="InterPro" id="IPR013083">
    <property type="entry name" value="Znf_RING/FYVE/PHD"/>
</dbReference>
<dbReference type="GO" id="GO:0008270">
    <property type="term" value="F:zinc ion binding"/>
    <property type="evidence" value="ECO:0007669"/>
    <property type="project" value="UniProtKB-KW"/>
</dbReference>
<protein>
    <recommendedName>
        <fullName evidence="8">Zinc finger PHD-type domain-containing protein</fullName>
    </recommendedName>
</protein>
<evidence type="ECO:0000256" key="1">
    <source>
        <dbReference type="ARBA" id="ARBA00022723"/>
    </source>
</evidence>
<accession>A0A5N6M156</accession>
<feature type="compositionally biased region" description="Basic and acidic residues" evidence="4">
    <location>
        <begin position="226"/>
        <end position="239"/>
    </location>
</feature>
<feature type="transmembrane region" description="Helical" evidence="5">
    <location>
        <begin position="23"/>
        <end position="43"/>
    </location>
</feature>
<keyword evidence="2" id="KW-0863">Zinc-finger</keyword>
<keyword evidence="3" id="KW-0862">Zinc</keyword>
<keyword evidence="5" id="KW-0812">Transmembrane</keyword>
<dbReference type="PANTHER" id="PTHR47863:SF5">
    <property type="entry name" value="HOMEODOMAIN-LIKE PROTEIN WITH RING_FYVE_PHD-TYPE ZINC FINGER DOMAIN-CONTAINING PROTEIN-RELATED"/>
    <property type="match status" value="1"/>
</dbReference>
<dbReference type="Gene3D" id="3.30.40.10">
    <property type="entry name" value="Zinc/RING finger domain, C3HC4 (zinc finger)"/>
    <property type="match status" value="1"/>
</dbReference>
<keyword evidence="1" id="KW-0479">Metal-binding</keyword>
<keyword evidence="5" id="KW-1133">Transmembrane helix</keyword>